<organism evidence="2 3">
    <name type="scientific">Cryobacterium zhongshanensis</name>
    <dbReference type="NCBI Taxonomy" id="2928153"/>
    <lineage>
        <taxon>Bacteria</taxon>
        <taxon>Bacillati</taxon>
        <taxon>Actinomycetota</taxon>
        <taxon>Actinomycetes</taxon>
        <taxon>Micrococcales</taxon>
        <taxon>Microbacteriaceae</taxon>
        <taxon>Cryobacterium</taxon>
    </lineage>
</organism>
<comment type="caution">
    <text evidence="2">The sequence shown here is derived from an EMBL/GenBank/DDBJ whole genome shotgun (WGS) entry which is preliminary data.</text>
</comment>
<evidence type="ECO:0000313" key="2">
    <source>
        <dbReference type="EMBL" id="MCI4659708.1"/>
    </source>
</evidence>
<feature type="region of interest" description="Disordered" evidence="1">
    <location>
        <begin position="1"/>
        <end position="26"/>
    </location>
</feature>
<name>A0AA41UGG3_9MICO</name>
<dbReference type="RefSeq" id="WP_243013199.1">
    <property type="nucleotide sequence ID" value="NZ_JALGAR010000006.1"/>
</dbReference>
<evidence type="ECO:0000256" key="1">
    <source>
        <dbReference type="SAM" id="MobiDB-lite"/>
    </source>
</evidence>
<proteinExistence type="predicted"/>
<sequence length="58" mass="6551">MSQDDRDQRGGHRRRRSGTKSCGCCPVLAPRAQSINRTERNRVAAEYESLAEGRVPKH</sequence>
<dbReference type="EMBL" id="JALGAR010000006">
    <property type="protein sequence ID" value="MCI4659708.1"/>
    <property type="molecule type" value="Genomic_DNA"/>
</dbReference>
<feature type="compositionally biased region" description="Basic and acidic residues" evidence="1">
    <location>
        <begin position="1"/>
        <end position="10"/>
    </location>
</feature>
<gene>
    <name evidence="2" type="ORF">MQH31_18030</name>
</gene>
<dbReference type="AlphaFoldDB" id="A0AA41UGG3"/>
<protein>
    <submittedName>
        <fullName evidence="2">Uncharacterized protein</fullName>
    </submittedName>
</protein>
<dbReference type="Proteomes" id="UP001165341">
    <property type="component" value="Unassembled WGS sequence"/>
</dbReference>
<evidence type="ECO:0000313" key="3">
    <source>
        <dbReference type="Proteomes" id="UP001165341"/>
    </source>
</evidence>
<accession>A0AA41UGG3</accession>
<reference evidence="2" key="1">
    <citation type="submission" date="2022-03" db="EMBL/GenBank/DDBJ databases">
        <title>Cryobacterium sp. nov. strain ZS14-85, isolated from Antarctic soil.</title>
        <authorList>
            <person name="Li J."/>
            <person name="Niu G."/>
        </authorList>
    </citation>
    <scope>NUCLEOTIDE SEQUENCE</scope>
    <source>
        <strain evidence="2">ZS14-85</strain>
    </source>
</reference>
<keyword evidence="3" id="KW-1185">Reference proteome</keyword>